<reference evidence="5 6" key="1">
    <citation type="submission" date="2016-11" db="EMBL/GenBank/DDBJ databases">
        <authorList>
            <person name="Jaros S."/>
            <person name="Januszkiewicz K."/>
            <person name="Wedrychowicz H."/>
        </authorList>
    </citation>
    <scope>NUCLEOTIDE SEQUENCE [LARGE SCALE GENOMIC DNA]</scope>
    <source>
        <strain evidence="5 6">DSM 45408</strain>
    </source>
</reference>
<dbReference type="Proteomes" id="UP000184471">
    <property type="component" value="Unassembled WGS sequence"/>
</dbReference>
<evidence type="ECO:0000256" key="1">
    <source>
        <dbReference type="ARBA" id="ARBA00023015"/>
    </source>
</evidence>
<evidence type="ECO:0000313" key="6">
    <source>
        <dbReference type="Proteomes" id="UP000184471"/>
    </source>
</evidence>
<dbReference type="SUPFAM" id="SSF46785">
    <property type="entry name" value="Winged helix' DNA-binding domain"/>
    <property type="match status" value="1"/>
</dbReference>
<feature type="domain" description="HTH hxlR-type" evidence="4">
    <location>
        <begin position="15"/>
        <end position="112"/>
    </location>
</feature>
<dbReference type="InterPro" id="IPR036388">
    <property type="entry name" value="WH-like_DNA-bd_sf"/>
</dbReference>
<dbReference type="InterPro" id="IPR002577">
    <property type="entry name" value="HTH_HxlR"/>
</dbReference>
<dbReference type="Pfam" id="PF01638">
    <property type="entry name" value="HxlR"/>
    <property type="match status" value="1"/>
</dbReference>
<dbReference type="InterPro" id="IPR036390">
    <property type="entry name" value="WH_DNA-bd_sf"/>
</dbReference>
<dbReference type="RefSeq" id="WP_073418732.1">
    <property type="nucleotide sequence ID" value="NZ_FQVX01000001.1"/>
</dbReference>
<dbReference type="OrthoDB" id="5183359at2"/>
<evidence type="ECO:0000259" key="4">
    <source>
        <dbReference type="PROSITE" id="PS51118"/>
    </source>
</evidence>
<dbReference type="PROSITE" id="PS51118">
    <property type="entry name" value="HTH_HXLR"/>
    <property type="match status" value="1"/>
</dbReference>
<dbReference type="PANTHER" id="PTHR33204:SF18">
    <property type="entry name" value="TRANSCRIPTIONAL REGULATORY PROTEIN"/>
    <property type="match status" value="1"/>
</dbReference>
<keyword evidence="1" id="KW-0805">Transcription regulation</keyword>
<evidence type="ECO:0000313" key="5">
    <source>
        <dbReference type="EMBL" id="SHF79549.1"/>
    </source>
</evidence>
<keyword evidence="6" id="KW-1185">Reference proteome</keyword>
<evidence type="ECO:0000256" key="3">
    <source>
        <dbReference type="ARBA" id="ARBA00023163"/>
    </source>
</evidence>
<organism evidence="5 6">
    <name type="scientific">Geodermatophilus nigrescens</name>
    <dbReference type="NCBI Taxonomy" id="1070870"/>
    <lineage>
        <taxon>Bacteria</taxon>
        <taxon>Bacillati</taxon>
        <taxon>Actinomycetota</taxon>
        <taxon>Actinomycetes</taxon>
        <taxon>Geodermatophilales</taxon>
        <taxon>Geodermatophilaceae</taxon>
        <taxon>Geodermatophilus</taxon>
    </lineage>
</organism>
<name>A0A1M5EJY6_9ACTN</name>
<proteinExistence type="predicted"/>
<sequence length="170" mass="18645">MTVPYDLAALPGRPCTIAAALELVGERWSLLVVREVSMGNHRFSDIARGTGAPRDRLTARLNALVAAGVLERRQYSDSPPRSGYHLTASGRDLLPVLQALLQWGNRWAAEEPPVHLHHAPAGHEDHVVDGEWVCRTCGEAVSRSRVERVLTPVGRALSGLPAEDEENREH</sequence>
<keyword evidence="3" id="KW-0804">Transcription</keyword>
<protein>
    <submittedName>
        <fullName evidence="5">Transcriptional regulator, HxlR family</fullName>
    </submittedName>
</protein>
<accession>A0A1M5EJY6</accession>
<dbReference type="EMBL" id="FQVX01000001">
    <property type="protein sequence ID" value="SHF79549.1"/>
    <property type="molecule type" value="Genomic_DNA"/>
</dbReference>
<evidence type="ECO:0000256" key="2">
    <source>
        <dbReference type="ARBA" id="ARBA00023125"/>
    </source>
</evidence>
<dbReference type="AlphaFoldDB" id="A0A1M5EJY6"/>
<keyword evidence="2" id="KW-0238">DNA-binding</keyword>
<dbReference type="Gene3D" id="1.10.10.10">
    <property type="entry name" value="Winged helix-like DNA-binding domain superfamily/Winged helix DNA-binding domain"/>
    <property type="match status" value="1"/>
</dbReference>
<dbReference type="STRING" id="1070870.SAMN05444351_0824"/>
<gene>
    <name evidence="5" type="ORF">SAMN05444351_0824</name>
</gene>
<dbReference type="PANTHER" id="PTHR33204">
    <property type="entry name" value="TRANSCRIPTIONAL REGULATOR, MARR FAMILY"/>
    <property type="match status" value="1"/>
</dbReference>
<dbReference type="GO" id="GO:0003677">
    <property type="term" value="F:DNA binding"/>
    <property type="evidence" value="ECO:0007669"/>
    <property type="project" value="UniProtKB-KW"/>
</dbReference>